<name>A0A097EEE5_9SPHN</name>
<dbReference type="HOGENOM" id="CLU_154364_0_0_5"/>
<evidence type="ECO:0000256" key="2">
    <source>
        <dbReference type="SAM" id="SignalP"/>
    </source>
</evidence>
<evidence type="ECO:0000313" key="4">
    <source>
        <dbReference type="Proteomes" id="UP000033200"/>
    </source>
</evidence>
<sequence>MFRYVIAATAMTLFAGGAVAQTAQTGSHNPAVKNGAPHTIAAPAKGANSFTEDQARGRLAKAGYTGITKLTKRDGLWQGTAMKAGKRATVMLDYKGNVTSR</sequence>
<dbReference type="eggNOG" id="ENOG50331SP">
    <property type="taxonomic scope" value="Bacteria"/>
</dbReference>
<evidence type="ECO:0008006" key="5">
    <source>
        <dbReference type="Google" id="ProtNLM"/>
    </source>
</evidence>
<proteinExistence type="predicted"/>
<dbReference type="KEGG" id="stax:MC45_05440"/>
<keyword evidence="2" id="KW-0732">Signal</keyword>
<dbReference type="EMBL" id="CP009571">
    <property type="protein sequence ID" value="AIT05937.1"/>
    <property type="molecule type" value="Genomic_DNA"/>
</dbReference>
<feature type="signal peptide" evidence="2">
    <location>
        <begin position="1"/>
        <end position="20"/>
    </location>
</feature>
<dbReference type="AlphaFoldDB" id="A0A097EEE5"/>
<accession>A0A097EEE5</accession>
<keyword evidence="4" id="KW-1185">Reference proteome</keyword>
<dbReference type="RefSeq" id="WP_038660502.1">
    <property type="nucleotide sequence ID" value="NZ_CP009571.1"/>
</dbReference>
<dbReference type="Proteomes" id="UP000033200">
    <property type="component" value="Chromosome"/>
</dbReference>
<gene>
    <name evidence="3" type="ORF">MC45_05440</name>
</gene>
<evidence type="ECO:0000256" key="1">
    <source>
        <dbReference type="SAM" id="MobiDB-lite"/>
    </source>
</evidence>
<feature type="region of interest" description="Disordered" evidence="1">
    <location>
        <begin position="24"/>
        <end position="47"/>
    </location>
</feature>
<evidence type="ECO:0000313" key="3">
    <source>
        <dbReference type="EMBL" id="AIT05937.1"/>
    </source>
</evidence>
<reference evidence="3 4" key="1">
    <citation type="submission" date="2014-09" db="EMBL/GenBank/DDBJ databases">
        <title>Using Illumina technology Improving SMRT sequencing Genome Assembly by RASTools.</title>
        <authorList>
            <person name="Zhou Y."/>
            <person name="Ma T."/>
            <person name="Liu T."/>
        </authorList>
    </citation>
    <scope>NUCLEOTIDE SEQUENCE [LARGE SCALE GENOMIC DNA]</scope>
    <source>
        <strain evidence="3 4">ATCC 55669</strain>
    </source>
</reference>
<dbReference type="STRING" id="1549858.MC45_05440"/>
<protein>
    <recommendedName>
        <fullName evidence="5">PepSY domain-containing protein</fullName>
    </recommendedName>
</protein>
<feature type="chain" id="PRO_5001929659" description="PepSY domain-containing protein" evidence="2">
    <location>
        <begin position="21"/>
        <end position="101"/>
    </location>
</feature>
<organism evidence="3 4">
    <name type="scientific">Sphingomonas taxi</name>
    <dbReference type="NCBI Taxonomy" id="1549858"/>
    <lineage>
        <taxon>Bacteria</taxon>
        <taxon>Pseudomonadati</taxon>
        <taxon>Pseudomonadota</taxon>
        <taxon>Alphaproteobacteria</taxon>
        <taxon>Sphingomonadales</taxon>
        <taxon>Sphingomonadaceae</taxon>
        <taxon>Sphingomonas</taxon>
    </lineage>
</organism>